<dbReference type="InterPro" id="IPR003660">
    <property type="entry name" value="HAMP_dom"/>
</dbReference>
<name>A0A0F3GIX2_9BACT</name>
<evidence type="ECO:0000259" key="6">
    <source>
        <dbReference type="PROSITE" id="PS50885"/>
    </source>
</evidence>
<evidence type="ECO:0000256" key="4">
    <source>
        <dbReference type="SAM" id="Phobius"/>
    </source>
</evidence>
<feature type="transmembrane region" description="Helical" evidence="4">
    <location>
        <begin position="84"/>
        <end position="105"/>
    </location>
</feature>
<evidence type="ECO:0000313" key="7">
    <source>
        <dbReference type="EMBL" id="KJU81880.1"/>
    </source>
</evidence>
<feature type="domain" description="Methyl-accepting transducer" evidence="5">
    <location>
        <begin position="165"/>
        <end position="279"/>
    </location>
</feature>
<gene>
    <name evidence="7" type="ORF">MBAV_005927</name>
</gene>
<feature type="domain" description="HAMP" evidence="6">
    <location>
        <begin position="107"/>
        <end position="160"/>
    </location>
</feature>
<evidence type="ECO:0000256" key="1">
    <source>
        <dbReference type="ARBA" id="ARBA00023224"/>
    </source>
</evidence>
<evidence type="ECO:0000256" key="2">
    <source>
        <dbReference type="ARBA" id="ARBA00029447"/>
    </source>
</evidence>
<dbReference type="InterPro" id="IPR004089">
    <property type="entry name" value="MCPsignal_dom"/>
</dbReference>
<dbReference type="SUPFAM" id="SSF58104">
    <property type="entry name" value="Methyl-accepting chemotaxis protein (MCP) signaling domain"/>
    <property type="match status" value="1"/>
</dbReference>
<dbReference type="SMART" id="SM00304">
    <property type="entry name" value="HAMP"/>
    <property type="match status" value="1"/>
</dbReference>
<dbReference type="PANTHER" id="PTHR32089">
    <property type="entry name" value="METHYL-ACCEPTING CHEMOTAXIS PROTEIN MCPB"/>
    <property type="match status" value="1"/>
</dbReference>
<keyword evidence="4" id="KW-1133">Transmembrane helix</keyword>
<dbReference type="PROSITE" id="PS50111">
    <property type="entry name" value="CHEMOTAXIS_TRANSDUC_2"/>
    <property type="match status" value="1"/>
</dbReference>
<comment type="caution">
    <text evidence="7">The sequence shown here is derived from an EMBL/GenBank/DDBJ whole genome shotgun (WGS) entry which is preliminary data.</text>
</comment>
<dbReference type="EMBL" id="LACI01002521">
    <property type="protein sequence ID" value="KJU81880.1"/>
    <property type="molecule type" value="Genomic_DNA"/>
</dbReference>
<comment type="similarity">
    <text evidence="2">Belongs to the methyl-accepting chemotaxis (MCP) protein family.</text>
</comment>
<reference evidence="7 8" key="1">
    <citation type="submission" date="2015-02" db="EMBL/GenBank/DDBJ databases">
        <title>Single-cell genomics of uncultivated deep-branching MTB reveals a conserved set of magnetosome genes.</title>
        <authorList>
            <person name="Kolinko S."/>
            <person name="Richter M."/>
            <person name="Glockner F.O."/>
            <person name="Brachmann A."/>
            <person name="Schuler D."/>
        </authorList>
    </citation>
    <scope>NUCLEOTIDE SEQUENCE [LARGE SCALE GENOMIC DNA]</scope>
    <source>
        <strain evidence="7">TM-1</strain>
    </source>
</reference>
<sequence length="279" mass="29917">MLSDMKIKTKLFLSFAVVLSLVVITNVVSFVNLERMIGEVNKAEELSNNLATEIGAKDQARGRMIQDKLKEIHDSVKSTKSTDIIIMVCMAIVNIVLSVFIAMFLNKSITQPIMIIAGTAESISDGNLHIESMRVDGKDEIGALTSSVNRMKESLSGVIDQISDTASQVTSASDVLSSSVQQITRKVDDQATRAAQLSTSSTEMSQTVMDIAKNASEIASSANDTLSTAQKGADVVIKTVNEVNEISNTVSNLAQVMTTLGDRSKQIGEIVSVINDIAD</sequence>
<feature type="non-terminal residue" evidence="7">
    <location>
        <position position="279"/>
    </location>
</feature>
<feature type="transmembrane region" description="Helical" evidence="4">
    <location>
        <begin position="12"/>
        <end position="31"/>
    </location>
</feature>
<dbReference type="CDD" id="cd06225">
    <property type="entry name" value="HAMP"/>
    <property type="match status" value="1"/>
</dbReference>
<organism evidence="7 8">
    <name type="scientific">Candidatus Magnetobacterium bavaricum</name>
    <dbReference type="NCBI Taxonomy" id="29290"/>
    <lineage>
        <taxon>Bacteria</taxon>
        <taxon>Pseudomonadati</taxon>
        <taxon>Nitrospirota</taxon>
        <taxon>Thermodesulfovibrionia</taxon>
        <taxon>Thermodesulfovibrionales</taxon>
        <taxon>Candidatus Magnetobacteriaceae</taxon>
        <taxon>Candidatus Magnetobacterium</taxon>
    </lineage>
</organism>
<keyword evidence="8" id="KW-1185">Reference proteome</keyword>
<protein>
    <submittedName>
        <fullName evidence="7">Methyl-accepting chemotaxis protein</fullName>
    </submittedName>
</protein>
<dbReference type="Gene3D" id="1.10.287.950">
    <property type="entry name" value="Methyl-accepting chemotaxis protein"/>
    <property type="match status" value="1"/>
</dbReference>
<keyword evidence="1 3" id="KW-0807">Transducer</keyword>
<dbReference type="GO" id="GO:0016020">
    <property type="term" value="C:membrane"/>
    <property type="evidence" value="ECO:0007669"/>
    <property type="project" value="InterPro"/>
</dbReference>
<evidence type="ECO:0000313" key="8">
    <source>
        <dbReference type="Proteomes" id="UP000033423"/>
    </source>
</evidence>
<dbReference type="PROSITE" id="PS50885">
    <property type="entry name" value="HAMP"/>
    <property type="match status" value="1"/>
</dbReference>
<accession>A0A0F3GIX2</accession>
<dbReference type="Gene3D" id="6.10.340.10">
    <property type="match status" value="1"/>
</dbReference>
<dbReference type="Pfam" id="PF00672">
    <property type="entry name" value="HAMP"/>
    <property type="match status" value="1"/>
</dbReference>
<dbReference type="PANTHER" id="PTHR32089:SF112">
    <property type="entry name" value="LYSOZYME-LIKE PROTEIN-RELATED"/>
    <property type="match status" value="1"/>
</dbReference>
<dbReference type="AlphaFoldDB" id="A0A0F3GIX2"/>
<keyword evidence="4" id="KW-0472">Membrane</keyword>
<evidence type="ECO:0000256" key="3">
    <source>
        <dbReference type="PROSITE-ProRule" id="PRU00284"/>
    </source>
</evidence>
<dbReference type="Proteomes" id="UP000033423">
    <property type="component" value="Unassembled WGS sequence"/>
</dbReference>
<evidence type="ECO:0000259" key="5">
    <source>
        <dbReference type="PROSITE" id="PS50111"/>
    </source>
</evidence>
<keyword evidence="4" id="KW-0812">Transmembrane</keyword>
<dbReference type="GO" id="GO:0007165">
    <property type="term" value="P:signal transduction"/>
    <property type="evidence" value="ECO:0007669"/>
    <property type="project" value="UniProtKB-KW"/>
</dbReference>
<proteinExistence type="inferred from homology"/>